<keyword evidence="8" id="KW-1185">Reference proteome</keyword>
<feature type="domain" description="FAD-binding PCMH-type" evidence="6">
    <location>
        <begin position="37"/>
        <end position="208"/>
    </location>
</feature>
<dbReference type="Proteomes" id="UP001165584">
    <property type="component" value="Unassembled WGS sequence"/>
</dbReference>
<dbReference type="InterPro" id="IPR006093">
    <property type="entry name" value="Oxy_OxRdtase_FAD_BS"/>
</dbReference>
<comment type="similarity">
    <text evidence="2">Belongs to the oxygen-dependent FAD-linked oxidoreductase family.</text>
</comment>
<dbReference type="InterPro" id="IPR016169">
    <property type="entry name" value="FAD-bd_PCMH_sub2"/>
</dbReference>
<dbReference type="InterPro" id="IPR050416">
    <property type="entry name" value="FAD-linked_Oxidoreductase"/>
</dbReference>
<keyword evidence="4" id="KW-0274">FAD</keyword>
<accession>A0ABT2GNF6</accession>
<evidence type="ECO:0000313" key="7">
    <source>
        <dbReference type="EMBL" id="MCS5717137.1"/>
    </source>
</evidence>
<name>A0ABT2GNF6_9MICO</name>
<evidence type="ECO:0000256" key="5">
    <source>
        <dbReference type="ARBA" id="ARBA00023002"/>
    </source>
</evidence>
<evidence type="ECO:0000259" key="6">
    <source>
        <dbReference type="PROSITE" id="PS51387"/>
    </source>
</evidence>
<gene>
    <name evidence="7" type="ORF">N1027_03200</name>
</gene>
<dbReference type="InterPro" id="IPR036318">
    <property type="entry name" value="FAD-bd_PCMH-like_sf"/>
</dbReference>
<dbReference type="RefSeq" id="WP_259505132.1">
    <property type="nucleotide sequence ID" value="NZ_JANLCM010000001.1"/>
</dbReference>
<dbReference type="EMBL" id="JANLCM010000001">
    <property type="protein sequence ID" value="MCS5717137.1"/>
    <property type="molecule type" value="Genomic_DNA"/>
</dbReference>
<dbReference type="PROSITE" id="PS00862">
    <property type="entry name" value="OX2_COVAL_FAD"/>
    <property type="match status" value="1"/>
</dbReference>
<comment type="cofactor">
    <cofactor evidence="1">
        <name>FAD</name>
        <dbReference type="ChEBI" id="CHEBI:57692"/>
    </cofactor>
</comment>
<dbReference type="PANTHER" id="PTHR42973">
    <property type="entry name" value="BINDING OXIDOREDUCTASE, PUTATIVE (AFU_ORTHOLOGUE AFUA_1G17690)-RELATED"/>
    <property type="match status" value="1"/>
</dbReference>
<dbReference type="Gene3D" id="3.30.465.10">
    <property type="match status" value="1"/>
</dbReference>
<evidence type="ECO:0000256" key="4">
    <source>
        <dbReference type="ARBA" id="ARBA00022827"/>
    </source>
</evidence>
<evidence type="ECO:0000256" key="1">
    <source>
        <dbReference type="ARBA" id="ARBA00001974"/>
    </source>
</evidence>
<dbReference type="Gene3D" id="3.30.43.10">
    <property type="entry name" value="Uridine Diphospho-n-acetylenolpyruvylglucosamine Reductase, domain 2"/>
    <property type="match status" value="1"/>
</dbReference>
<dbReference type="InterPro" id="IPR016167">
    <property type="entry name" value="FAD-bd_PCMH_sub1"/>
</dbReference>
<organism evidence="7 8">
    <name type="scientific">Herbiconiux aconitum</name>
    <dbReference type="NCBI Taxonomy" id="2970913"/>
    <lineage>
        <taxon>Bacteria</taxon>
        <taxon>Bacillati</taxon>
        <taxon>Actinomycetota</taxon>
        <taxon>Actinomycetes</taxon>
        <taxon>Micrococcales</taxon>
        <taxon>Microbacteriaceae</taxon>
        <taxon>Herbiconiux</taxon>
    </lineage>
</organism>
<reference evidence="7" key="1">
    <citation type="submission" date="2022-08" db="EMBL/GenBank/DDBJ databases">
        <authorList>
            <person name="Deng Y."/>
            <person name="Han X.-F."/>
            <person name="Zhang Y.-Q."/>
        </authorList>
    </citation>
    <scope>NUCLEOTIDE SEQUENCE</scope>
    <source>
        <strain evidence="7">CPCC 205763</strain>
    </source>
</reference>
<evidence type="ECO:0000256" key="3">
    <source>
        <dbReference type="ARBA" id="ARBA00022630"/>
    </source>
</evidence>
<dbReference type="InterPro" id="IPR006094">
    <property type="entry name" value="Oxid_FAD_bind_N"/>
</dbReference>
<dbReference type="Pfam" id="PF01565">
    <property type="entry name" value="FAD_binding_4"/>
    <property type="match status" value="1"/>
</dbReference>
<dbReference type="InterPro" id="IPR016166">
    <property type="entry name" value="FAD-bd_PCMH"/>
</dbReference>
<protein>
    <submittedName>
        <fullName evidence="7">FAD-dependent oxidoreductase</fullName>
    </submittedName>
</protein>
<dbReference type="SUPFAM" id="SSF56176">
    <property type="entry name" value="FAD-binding/transporter-associated domain-like"/>
    <property type="match status" value="1"/>
</dbReference>
<evidence type="ECO:0000313" key="8">
    <source>
        <dbReference type="Proteomes" id="UP001165584"/>
    </source>
</evidence>
<dbReference type="PANTHER" id="PTHR42973:SF39">
    <property type="entry name" value="FAD-BINDING PCMH-TYPE DOMAIN-CONTAINING PROTEIN"/>
    <property type="match status" value="1"/>
</dbReference>
<proteinExistence type="inferred from homology"/>
<dbReference type="PROSITE" id="PS51387">
    <property type="entry name" value="FAD_PCMH"/>
    <property type="match status" value="1"/>
</dbReference>
<dbReference type="Gene3D" id="3.40.462.20">
    <property type="match status" value="1"/>
</dbReference>
<comment type="caution">
    <text evidence="7">The sequence shown here is derived from an EMBL/GenBank/DDBJ whole genome shotgun (WGS) entry which is preliminary data.</text>
</comment>
<evidence type="ECO:0000256" key="2">
    <source>
        <dbReference type="ARBA" id="ARBA00005466"/>
    </source>
</evidence>
<keyword evidence="5" id="KW-0560">Oxidoreductase</keyword>
<sequence>MTRRDGLSRTDLPVTLRDRAVVPGDSRYASLRSTYTTQSSPAVVLLPESEAEVAEALRFAGGTDFRLSIRSGGHGLSGRSSNDGGIVVDLSAMNAVDVVDPDTRLVRVQAGARWARVAAALEPHGLVISSGDHGNVGVGGLATAGGAGWLARSYGLTIDRIRAATVVLADGRIVRTDAEHEPELFWAVRGAGDAVGVVTEFEIEAVRLDTIGIAQIAIEADRGGATLRRWSEHLAEAPRELTTNGMLLANGPTFVLQLTAVVADGEPDRIRSLVEPVARLGVRTLALEAQLGPYSMLVPTAHLHPNLGQQVSTTTNALFPTLTDDSAGALMEVAAQPGSPLVQLRSLGGAVNDLDRSATAYSHRDQEVLAVLSTFPPAGIGQLSAAVRPLWPHAEGAYRNFESHPTDATFERAFPGAVGARVRALATRYDPTGLFARAR</sequence>
<keyword evidence="3" id="KW-0285">Flavoprotein</keyword>